<comment type="caution">
    <text evidence="2">The sequence shown here is derived from an EMBL/GenBank/DDBJ whole genome shotgun (WGS) entry which is preliminary data.</text>
</comment>
<dbReference type="AlphaFoldDB" id="A0A7W5UGQ2"/>
<dbReference type="RefSeq" id="WP_183694840.1">
    <property type="nucleotide sequence ID" value="NZ_JACICA010000002.1"/>
</dbReference>
<accession>A0A7W5UGQ2</accession>
<dbReference type="Gene3D" id="2.60.40.10">
    <property type="entry name" value="Immunoglobulins"/>
    <property type="match status" value="1"/>
</dbReference>
<dbReference type="Proteomes" id="UP000541425">
    <property type="component" value="Unassembled WGS sequence"/>
</dbReference>
<keyword evidence="2" id="KW-0413">Isomerase</keyword>
<evidence type="ECO:0000313" key="2">
    <source>
        <dbReference type="EMBL" id="MBB3702211.1"/>
    </source>
</evidence>
<feature type="signal peptide" evidence="1">
    <location>
        <begin position="1"/>
        <end position="25"/>
    </location>
</feature>
<dbReference type="GO" id="GO:0016853">
    <property type="term" value="F:isomerase activity"/>
    <property type="evidence" value="ECO:0007669"/>
    <property type="project" value="UniProtKB-KW"/>
</dbReference>
<sequence>MKQIRLYSILLVLALLCTGFTSATAQSSNPLVYGSYESGATTSWGTLKAENCGVAMQLKDPSLVGLTITKVRIPFDDEAKNLGRGALFLSKELKVEKGATSTDIHNVADILVDSFIIKAGWLDITLSQPYTITEDGVFVGYTFSANKNGLKPVITVDVASENNLWVFSNRTYKKWSNKSQLLGKSLAMQVLLTGAPTNAASVSFASSTTQLNAQPKVNLTITNHGTAKISSIDYTYEINGISQTAHKAFSPALSALFGKTANFDITLPKMTVKGARTLTVTINKVNDQANEDKAPADAHDLAVYSEIPKKRALLEEYTGTWCGWCPRGFVALEILEKELKEDFIGVAYHSGDPMAFTGDFPIGVDGYPRASLDRVENSLDPYGGKSGGGFGMRRDLAERNKMFTPVAIKVEAYFEDEAQTVIKTRSTTFAPVDLKDTKFQVSYILVANGLTEAGDPYRQGNWAQKNYLPGMSATYPEPDFKPFTSGGSIVTGLTYNFVACARSSKYGIAGSLPKEMTADVDYTHDYRFKLALAKNTSGREIYQDKNKLEVVAFVIDANTKAVINACKTKVQSYAAHTGVTDITTAGSETPVAYYSVDGKRLNAPQQGMNIVRLSNGTSRKIFIK</sequence>
<protein>
    <submittedName>
        <fullName evidence="2">Thiol-disulfide isomerase/thioredoxin</fullName>
    </submittedName>
</protein>
<evidence type="ECO:0000256" key="1">
    <source>
        <dbReference type="SAM" id="SignalP"/>
    </source>
</evidence>
<reference evidence="2 3" key="1">
    <citation type="submission" date="2020-08" db="EMBL/GenBank/DDBJ databases">
        <title>Genomic Encyclopedia of Type Strains, Phase IV (KMG-IV): sequencing the most valuable type-strain genomes for metagenomic binning, comparative biology and taxonomic classification.</title>
        <authorList>
            <person name="Goeker M."/>
        </authorList>
    </citation>
    <scope>NUCLEOTIDE SEQUENCE [LARGE SCALE GENOMIC DNA]</scope>
    <source>
        <strain evidence="2 3">DSM 22548</strain>
    </source>
</reference>
<feature type="chain" id="PRO_5030780100" evidence="1">
    <location>
        <begin position="26"/>
        <end position="624"/>
    </location>
</feature>
<gene>
    <name evidence="2" type="ORF">FHS60_000664</name>
</gene>
<organism evidence="2 3">
    <name type="scientific">Alloprevotella rava</name>
    <dbReference type="NCBI Taxonomy" id="671218"/>
    <lineage>
        <taxon>Bacteria</taxon>
        <taxon>Pseudomonadati</taxon>
        <taxon>Bacteroidota</taxon>
        <taxon>Bacteroidia</taxon>
        <taxon>Bacteroidales</taxon>
        <taxon>Prevotellaceae</taxon>
        <taxon>Alloprevotella</taxon>
    </lineage>
</organism>
<dbReference type="InterPro" id="IPR013783">
    <property type="entry name" value="Ig-like_fold"/>
</dbReference>
<proteinExistence type="predicted"/>
<keyword evidence="1" id="KW-0732">Signal</keyword>
<dbReference type="EMBL" id="JACICA010000002">
    <property type="protein sequence ID" value="MBB3702211.1"/>
    <property type="molecule type" value="Genomic_DNA"/>
</dbReference>
<evidence type="ECO:0000313" key="3">
    <source>
        <dbReference type="Proteomes" id="UP000541425"/>
    </source>
</evidence>
<name>A0A7W5UGQ2_9BACT</name>